<feature type="transmembrane region" description="Helical" evidence="1">
    <location>
        <begin position="64"/>
        <end position="83"/>
    </location>
</feature>
<feature type="transmembrane region" description="Helical" evidence="1">
    <location>
        <begin position="190"/>
        <end position="210"/>
    </location>
</feature>
<feature type="transmembrane region" description="Helical" evidence="1">
    <location>
        <begin position="158"/>
        <end position="178"/>
    </location>
</feature>
<dbReference type="InterPro" id="IPR009495">
    <property type="entry name" value="NrsF"/>
</dbReference>
<comment type="caution">
    <text evidence="2">The sequence shown here is derived from an EMBL/GenBank/DDBJ whole genome shotgun (WGS) entry which is preliminary data.</text>
</comment>
<keyword evidence="1" id="KW-0812">Transmembrane</keyword>
<evidence type="ECO:0000313" key="3">
    <source>
        <dbReference type="Proteomes" id="UP001161406"/>
    </source>
</evidence>
<organism evidence="2 3">
    <name type="scientific">Devosia yakushimensis</name>
    <dbReference type="NCBI Taxonomy" id="470028"/>
    <lineage>
        <taxon>Bacteria</taxon>
        <taxon>Pseudomonadati</taxon>
        <taxon>Pseudomonadota</taxon>
        <taxon>Alphaproteobacteria</taxon>
        <taxon>Hyphomicrobiales</taxon>
        <taxon>Devosiaceae</taxon>
        <taxon>Devosia</taxon>
    </lineage>
</organism>
<evidence type="ECO:0000256" key="1">
    <source>
        <dbReference type="SAM" id="Phobius"/>
    </source>
</evidence>
<keyword evidence="1" id="KW-0472">Membrane</keyword>
<sequence>MTDDLITRLAGELKPTPKRAVERRLLLALLVGVLVTVIGAYLVLDLMMGRPFGGADSAVMFWTKFGYTFAFGLLGLAAAPVLVRPEGRIVWPLAAAGILALLALSWGSMMWMRADWAMEMVMGKTAMVCPWLIVLAGLPVLTALLAAMRSLAPRSPTLAGFAAGLIAGGFGAWAYSFYCGETSMMFMAVWYSLGIALTALLGAALGKLVLRW</sequence>
<gene>
    <name evidence="2" type="ORF">GCM10007913_03680</name>
</gene>
<keyword evidence="3" id="KW-1185">Reference proteome</keyword>
<dbReference type="EMBL" id="BSNG01000001">
    <property type="protein sequence ID" value="GLQ08436.1"/>
    <property type="molecule type" value="Genomic_DNA"/>
</dbReference>
<reference evidence="2" key="2">
    <citation type="submission" date="2023-01" db="EMBL/GenBank/DDBJ databases">
        <title>Draft genome sequence of Devosia yakushimensis strain NBRC 103855.</title>
        <authorList>
            <person name="Sun Q."/>
            <person name="Mori K."/>
        </authorList>
    </citation>
    <scope>NUCLEOTIDE SEQUENCE</scope>
    <source>
        <strain evidence="2">NBRC 103855</strain>
    </source>
</reference>
<name>A0ABQ5UAK2_9HYPH</name>
<protein>
    <submittedName>
        <fullName evidence="2">Membrane protein</fullName>
    </submittedName>
</protein>
<feature type="transmembrane region" description="Helical" evidence="1">
    <location>
        <begin position="25"/>
        <end position="44"/>
    </location>
</feature>
<dbReference type="Pfam" id="PF06532">
    <property type="entry name" value="NrsF"/>
    <property type="match status" value="1"/>
</dbReference>
<proteinExistence type="predicted"/>
<keyword evidence="1" id="KW-1133">Transmembrane helix</keyword>
<reference evidence="2" key="1">
    <citation type="journal article" date="2014" name="Int. J. Syst. Evol. Microbiol.">
        <title>Complete genome of a new Firmicutes species belonging to the dominant human colonic microbiota ('Ruminococcus bicirculans') reveals two chromosomes and a selective capacity to utilize plant glucans.</title>
        <authorList>
            <consortium name="NISC Comparative Sequencing Program"/>
            <person name="Wegmann U."/>
            <person name="Louis P."/>
            <person name="Goesmann A."/>
            <person name="Henrissat B."/>
            <person name="Duncan S.H."/>
            <person name="Flint H.J."/>
        </authorList>
    </citation>
    <scope>NUCLEOTIDE SEQUENCE</scope>
    <source>
        <strain evidence="2">NBRC 103855</strain>
    </source>
</reference>
<feature type="transmembrane region" description="Helical" evidence="1">
    <location>
        <begin position="131"/>
        <end position="151"/>
    </location>
</feature>
<dbReference type="Proteomes" id="UP001161406">
    <property type="component" value="Unassembled WGS sequence"/>
</dbReference>
<dbReference type="RefSeq" id="WP_284387354.1">
    <property type="nucleotide sequence ID" value="NZ_BSNG01000001.1"/>
</dbReference>
<evidence type="ECO:0000313" key="2">
    <source>
        <dbReference type="EMBL" id="GLQ08436.1"/>
    </source>
</evidence>
<feature type="transmembrane region" description="Helical" evidence="1">
    <location>
        <begin position="90"/>
        <end position="111"/>
    </location>
</feature>
<accession>A0ABQ5UAK2</accession>